<dbReference type="RefSeq" id="WP_289165229.1">
    <property type="nucleotide sequence ID" value="NZ_JASZZN010000016.1"/>
</dbReference>
<keyword evidence="3 4" id="KW-0408">Iron</keyword>
<dbReference type="Pfam" id="PF07587">
    <property type="entry name" value="PSD1"/>
    <property type="match status" value="1"/>
</dbReference>
<dbReference type="PANTHER" id="PTHR35889:SF3">
    <property type="entry name" value="F-BOX DOMAIN-CONTAINING PROTEIN"/>
    <property type="match status" value="1"/>
</dbReference>
<dbReference type="EMBL" id="JASZZN010000016">
    <property type="protein sequence ID" value="MDM4017706.1"/>
    <property type="molecule type" value="Genomic_DNA"/>
</dbReference>
<comment type="caution">
    <text evidence="6">The sequence shown here is derived from an EMBL/GenBank/DDBJ whole genome shotgun (WGS) entry which is preliminary data.</text>
</comment>
<dbReference type="InterPro" id="IPR009056">
    <property type="entry name" value="Cyt_c-like_dom"/>
</dbReference>
<evidence type="ECO:0000256" key="1">
    <source>
        <dbReference type="ARBA" id="ARBA00022617"/>
    </source>
</evidence>
<evidence type="ECO:0000256" key="3">
    <source>
        <dbReference type="ARBA" id="ARBA00023004"/>
    </source>
</evidence>
<dbReference type="PANTHER" id="PTHR35889">
    <property type="entry name" value="CYCLOINULO-OLIGOSACCHARIDE FRUCTANOTRANSFERASE-RELATED"/>
    <property type="match status" value="1"/>
</dbReference>
<name>A0ABT7PMJ4_9BACT</name>
<keyword evidence="1 4" id="KW-0349">Heme</keyword>
<dbReference type="InterPro" id="IPR022655">
    <property type="entry name" value="DUF1553"/>
</dbReference>
<dbReference type="InterPro" id="IPR011429">
    <property type="entry name" value="Cyt_c_Planctomycete-type"/>
</dbReference>
<evidence type="ECO:0000259" key="5">
    <source>
        <dbReference type="PROSITE" id="PS51007"/>
    </source>
</evidence>
<evidence type="ECO:0000313" key="6">
    <source>
        <dbReference type="EMBL" id="MDM4017706.1"/>
    </source>
</evidence>
<proteinExistence type="predicted"/>
<dbReference type="InterPro" id="IPR036909">
    <property type="entry name" value="Cyt_c-like_dom_sf"/>
</dbReference>
<dbReference type="Pfam" id="PF07635">
    <property type="entry name" value="PSCyt1"/>
    <property type="match status" value="1"/>
</dbReference>
<evidence type="ECO:0000256" key="2">
    <source>
        <dbReference type="ARBA" id="ARBA00022723"/>
    </source>
</evidence>
<sequence>MLRSDQWLRRMGIGCAFSMAVLSQGHAFGNESAEVDFETHVAPIFRDHCVECHSADDQNGGLRLDHPSAITTEGDSGKHLIVSGDPRNSEILVRVLSNNEDDQMPPDGDRLTDQQIDTLRAWISAGADWPQDPDHSGDPINESETHWAFRPLWHATPPSDRSGWSVSPIDQFVASRRSDAGLTTANDADPIAFLRRATYDLTGLPPTPGEVDSFLQRHKQVGLDQAIRELVERLLASPSYGERWGRHWMDWVRYADTAGDNSDYPIPQAYLYRNYIIESLNQDVPYDRFVTEQLAGDLLPAESIVQRNRQLIATGYLAMARRFGSLVERYPWHLTIEDTIDNVGKTMLGMTLACARCHDHKFDPVSTREYYGLYGFFASTRYPFPGIELFKAQQDFASLLDPAATSKHLSEYEPKTNKLTTELNQQLERCRVQAVENAEREKSCSLDEKRKMRDELDGMLIKARRAGEKLAAHLREIPDYPTAYAVSDAVATNARIQIKGEPTRPGGEVVRGFPAVLGGQTLDSETAAQSSGRLQLANWVTSADNPLFARVIVNRVWQKHFGTGLVASTSDFGLRGEKPSHPSLLDYLATQFINDGYSIKQLHRQIMTSRTYRLASIGDPDNAVKDPGNRLLWKFNRQRLDAESIRDTLLVLAGQLDTAPQTEPFPFPKKSDWSFTQHHPFKGDYPNQKRSVYQLTKRLTVGTYLQTFDGPDPNVCTAERDQSVTSLQALYFFNDDFLHDQSLQFADRLLEASSEQGERIDVMFRKILNRPPDEDEIKLVSSHLQSARAALENTSAGGQVANQRAANKRAVWASVIRGMFRLNEFLYLD</sequence>
<keyword evidence="2 4" id="KW-0479">Metal-binding</keyword>
<protein>
    <submittedName>
        <fullName evidence="6">PSD1 and planctomycete cytochrome C domain-containing protein</fullName>
    </submittedName>
</protein>
<evidence type="ECO:0000313" key="7">
    <source>
        <dbReference type="Proteomes" id="UP001239462"/>
    </source>
</evidence>
<reference evidence="6 7" key="1">
    <citation type="submission" date="2023-06" db="EMBL/GenBank/DDBJ databases">
        <title>Roseiconus lacunae JC819 isolated from Gulf of Mannar region, Tamil Nadu.</title>
        <authorList>
            <person name="Pk S."/>
            <person name="Ch S."/>
            <person name="Ch V.R."/>
        </authorList>
    </citation>
    <scope>NUCLEOTIDE SEQUENCE [LARGE SCALE GENOMIC DNA]</scope>
    <source>
        <strain evidence="6 7">JC819</strain>
    </source>
</reference>
<dbReference type="InterPro" id="IPR011444">
    <property type="entry name" value="DUF1549"/>
</dbReference>
<dbReference type="Pfam" id="PF07583">
    <property type="entry name" value="PSCyt2"/>
    <property type="match status" value="1"/>
</dbReference>
<keyword evidence="7" id="KW-1185">Reference proteome</keyword>
<dbReference type="SUPFAM" id="SSF46626">
    <property type="entry name" value="Cytochrome c"/>
    <property type="match status" value="1"/>
</dbReference>
<dbReference type="PROSITE" id="PS51007">
    <property type="entry name" value="CYTC"/>
    <property type="match status" value="1"/>
</dbReference>
<dbReference type="Proteomes" id="UP001239462">
    <property type="component" value="Unassembled WGS sequence"/>
</dbReference>
<gene>
    <name evidence="6" type="ORF">QTN89_19820</name>
</gene>
<dbReference type="Gene3D" id="1.10.760.10">
    <property type="entry name" value="Cytochrome c-like domain"/>
    <property type="match status" value="1"/>
</dbReference>
<accession>A0ABT7PMJ4</accession>
<feature type="domain" description="Cytochrome c" evidence="5">
    <location>
        <begin position="36"/>
        <end position="127"/>
    </location>
</feature>
<organism evidence="6 7">
    <name type="scientific">Roseiconus lacunae</name>
    <dbReference type="NCBI Taxonomy" id="2605694"/>
    <lineage>
        <taxon>Bacteria</taxon>
        <taxon>Pseudomonadati</taxon>
        <taxon>Planctomycetota</taxon>
        <taxon>Planctomycetia</taxon>
        <taxon>Pirellulales</taxon>
        <taxon>Pirellulaceae</taxon>
        <taxon>Roseiconus</taxon>
    </lineage>
</organism>
<evidence type="ECO:0000256" key="4">
    <source>
        <dbReference type="PROSITE-ProRule" id="PRU00433"/>
    </source>
</evidence>